<dbReference type="InterPro" id="IPR035810">
    <property type="entry name" value="PEBP_euk"/>
</dbReference>
<dbReference type="SUPFAM" id="SSF49777">
    <property type="entry name" value="PEBP-like"/>
    <property type="match status" value="1"/>
</dbReference>
<dbReference type="AlphaFoldDB" id="A0A9P5CMT9"/>
<dbReference type="Pfam" id="PF01161">
    <property type="entry name" value="PBP"/>
    <property type="match status" value="1"/>
</dbReference>
<dbReference type="Gene3D" id="3.90.280.10">
    <property type="entry name" value="PEBP-like"/>
    <property type="match status" value="1"/>
</dbReference>
<dbReference type="OrthoDB" id="2506647at2759"/>
<gene>
    <name evidence="1" type="ORF">M406DRAFT_352397</name>
</gene>
<dbReference type="GO" id="GO:0030414">
    <property type="term" value="F:peptidase inhibitor activity"/>
    <property type="evidence" value="ECO:0007669"/>
    <property type="project" value="TreeGrafter"/>
</dbReference>
<evidence type="ECO:0000313" key="1">
    <source>
        <dbReference type="EMBL" id="KAF3763607.1"/>
    </source>
</evidence>
<dbReference type="Proteomes" id="UP000803844">
    <property type="component" value="Unassembled WGS sequence"/>
</dbReference>
<protein>
    <submittedName>
        <fullName evidence="1">PEBP-like protein</fullName>
    </submittedName>
</protein>
<reference evidence="1" key="1">
    <citation type="journal article" date="2020" name="Phytopathology">
        <title>Genome sequence of the chestnut blight fungus Cryphonectria parasitica EP155: A fundamental resource for an archetypical invasive plant pathogen.</title>
        <authorList>
            <person name="Crouch J.A."/>
            <person name="Dawe A."/>
            <person name="Aerts A."/>
            <person name="Barry K."/>
            <person name="Churchill A.C.L."/>
            <person name="Grimwood J."/>
            <person name="Hillman B."/>
            <person name="Milgroom M.G."/>
            <person name="Pangilinan J."/>
            <person name="Smith M."/>
            <person name="Salamov A."/>
            <person name="Schmutz J."/>
            <person name="Yadav J."/>
            <person name="Grigoriev I.V."/>
            <person name="Nuss D."/>
        </authorList>
    </citation>
    <scope>NUCLEOTIDE SEQUENCE</scope>
    <source>
        <strain evidence="1">EP155</strain>
    </source>
</reference>
<dbReference type="CDD" id="cd00866">
    <property type="entry name" value="PEBP_euk"/>
    <property type="match status" value="1"/>
</dbReference>
<organism evidence="1 2">
    <name type="scientific">Cryphonectria parasitica (strain ATCC 38755 / EP155)</name>
    <dbReference type="NCBI Taxonomy" id="660469"/>
    <lineage>
        <taxon>Eukaryota</taxon>
        <taxon>Fungi</taxon>
        <taxon>Dikarya</taxon>
        <taxon>Ascomycota</taxon>
        <taxon>Pezizomycotina</taxon>
        <taxon>Sordariomycetes</taxon>
        <taxon>Sordariomycetidae</taxon>
        <taxon>Diaporthales</taxon>
        <taxon>Cryphonectriaceae</taxon>
        <taxon>Cryphonectria-Endothia species complex</taxon>
        <taxon>Cryphonectria</taxon>
    </lineage>
</organism>
<dbReference type="RefSeq" id="XP_040774568.1">
    <property type="nucleotide sequence ID" value="XM_040922685.1"/>
</dbReference>
<keyword evidence="2" id="KW-1185">Reference proteome</keyword>
<sequence length="179" mass="19239">MPANEQVEAAFALIKQDPSNILGLKVGKHNITEPGQYVPRADAKEAPEITYPAASPSKSYTVICLDLDPPSRSFSFLGPALHWIQPGLRVGSSSAEPLASSEPFIANYLPPGPPPGVAPHRYVFYLYEEPEGSALDGGKFAPKDGKPMGIMSRVRTSLDDWVVKMGLGPLVAANYFNSN</sequence>
<dbReference type="PANTHER" id="PTHR11362:SF78">
    <property type="entry name" value="PROTEASE INHIBITOR"/>
    <property type="match status" value="1"/>
</dbReference>
<dbReference type="InterPro" id="IPR036610">
    <property type="entry name" value="PEBP-like_sf"/>
</dbReference>
<evidence type="ECO:0000313" key="2">
    <source>
        <dbReference type="Proteomes" id="UP000803844"/>
    </source>
</evidence>
<comment type="caution">
    <text evidence="1">The sequence shown here is derived from an EMBL/GenBank/DDBJ whole genome shotgun (WGS) entry which is preliminary data.</text>
</comment>
<dbReference type="GO" id="GO:0046578">
    <property type="term" value="P:regulation of Ras protein signal transduction"/>
    <property type="evidence" value="ECO:0007669"/>
    <property type="project" value="TreeGrafter"/>
</dbReference>
<accession>A0A9P5CMT9</accession>
<dbReference type="EMBL" id="MU032349">
    <property type="protein sequence ID" value="KAF3763607.1"/>
    <property type="molecule type" value="Genomic_DNA"/>
</dbReference>
<name>A0A9P5CMT9_CRYP1</name>
<dbReference type="GO" id="GO:0005543">
    <property type="term" value="F:phospholipid binding"/>
    <property type="evidence" value="ECO:0007669"/>
    <property type="project" value="TreeGrafter"/>
</dbReference>
<dbReference type="GeneID" id="63839814"/>
<dbReference type="GO" id="GO:0030162">
    <property type="term" value="P:regulation of proteolysis"/>
    <property type="evidence" value="ECO:0007669"/>
    <property type="project" value="TreeGrafter"/>
</dbReference>
<dbReference type="PANTHER" id="PTHR11362">
    <property type="entry name" value="PHOSPHATIDYLETHANOLAMINE-BINDING PROTEIN"/>
    <property type="match status" value="1"/>
</dbReference>
<proteinExistence type="predicted"/>
<dbReference type="InterPro" id="IPR008914">
    <property type="entry name" value="PEBP"/>
</dbReference>